<evidence type="ECO:0000256" key="1">
    <source>
        <dbReference type="SAM" id="MobiDB-lite"/>
    </source>
</evidence>
<feature type="region of interest" description="Disordered" evidence="1">
    <location>
        <begin position="105"/>
        <end position="130"/>
    </location>
</feature>
<feature type="compositionally biased region" description="Low complexity" evidence="1">
    <location>
        <begin position="116"/>
        <end position="129"/>
    </location>
</feature>
<reference evidence="2" key="1">
    <citation type="journal article" date="2021" name="Nat. Commun.">
        <title>Genetic determinants of endophytism in the Arabidopsis root mycobiome.</title>
        <authorList>
            <person name="Mesny F."/>
            <person name="Miyauchi S."/>
            <person name="Thiergart T."/>
            <person name="Pickel B."/>
            <person name="Atanasova L."/>
            <person name="Karlsson M."/>
            <person name="Huettel B."/>
            <person name="Barry K.W."/>
            <person name="Haridas S."/>
            <person name="Chen C."/>
            <person name="Bauer D."/>
            <person name="Andreopoulos W."/>
            <person name="Pangilinan J."/>
            <person name="LaButti K."/>
            <person name="Riley R."/>
            <person name="Lipzen A."/>
            <person name="Clum A."/>
            <person name="Drula E."/>
            <person name="Henrissat B."/>
            <person name="Kohler A."/>
            <person name="Grigoriev I.V."/>
            <person name="Martin F.M."/>
            <person name="Hacquard S."/>
        </authorList>
    </citation>
    <scope>NUCLEOTIDE SEQUENCE</scope>
    <source>
        <strain evidence="2">MPI-CAGE-CH-0243</strain>
    </source>
</reference>
<dbReference type="EMBL" id="JAGMWT010000006">
    <property type="protein sequence ID" value="KAH7126942.1"/>
    <property type="molecule type" value="Genomic_DNA"/>
</dbReference>
<comment type="caution">
    <text evidence="2">The sequence shown here is derived from an EMBL/GenBank/DDBJ whole genome shotgun (WGS) entry which is preliminary data.</text>
</comment>
<dbReference type="AlphaFoldDB" id="A0A9P9DXR7"/>
<dbReference type="Proteomes" id="UP000700596">
    <property type="component" value="Unassembled WGS sequence"/>
</dbReference>
<organism evidence="2 3">
    <name type="scientific">Dendryphion nanum</name>
    <dbReference type="NCBI Taxonomy" id="256645"/>
    <lineage>
        <taxon>Eukaryota</taxon>
        <taxon>Fungi</taxon>
        <taxon>Dikarya</taxon>
        <taxon>Ascomycota</taxon>
        <taxon>Pezizomycotina</taxon>
        <taxon>Dothideomycetes</taxon>
        <taxon>Pleosporomycetidae</taxon>
        <taxon>Pleosporales</taxon>
        <taxon>Torulaceae</taxon>
        <taxon>Dendryphion</taxon>
    </lineage>
</organism>
<proteinExistence type="predicted"/>
<evidence type="ECO:0000313" key="2">
    <source>
        <dbReference type="EMBL" id="KAH7126942.1"/>
    </source>
</evidence>
<keyword evidence="3" id="KW-1185">Reference proteome</keyword>
<sequence>MATSAANRCPRGGIRHGYFRQSEATISRTSGIWLGRNIRLQAILSPAPAQPCGGGRNSLNSPRGKNGYWVGLWCFLGFDGGWMIMGMEHRIAGAVLGGRGRIRKAQGGKRGAGGVLSSHLSPNPSLPSSTPHRLTHIYADRIDRHTHTILHTPDTPSSPHHTTPPHQRTVVILVVVVQAPPRLAAGTAPPSQTNTTYGLYCKPTVRTLNCSRLSRSRCCLSFSTHTRTTCPPIAAHAAPMLGLACNPTTGLVLADIHTDLLQSSAQADPLFAHLVPGAFRTQCPMTMPDPS</sequence>
<name>A0A9P9DXR7_9PLEO</name>
<accession>A0A9P9DXR7</accession>
<gene>
    <name evidence="2" type="ORF">B0J11DRAFT_290134</name>
</gene>
<evidence type="ECO:0000313" key="3">
    <source>
        <dbReference type="Proteomes" id="UP000700596"/>
    </source>
</evidence>
<protein>
    <submittedName>
        <fullName evidence="2">Uncharacterized protein</fullName>
    </submittedName>
</protein>